<proteinExistence type="predicted"/>
<dbReference type="Pfam" id="PF14392">
    <property type="entry name" value="zf-CCHC_4"/>
    <property type="match status" value="1"/>
</dbReference>
<evidence type="ECO:0000256" key="1">
    <source>
        <dbReference type="SAM" id="MobiDB-lite"/>
    </source>
</evidence>
<dbReference type="Pfam" id="PF14111">
    <property type="entry name" value="DUF4283"/>
    <property type="match status" value="1"/>
</dbReference>
<feature type="compositionally biased region" description="Basic and acidic residues" evidence="1">
    <location>
        <begin position="226"/>
        <end position="246"/>
    </location>
</feature>
<feature type="compositionally biased region" description="Polar residues" evidence="1">
    <location>
        <begin position="291"/>
        <end position="317"/>
    </location>
</feature>
<name>A0A8S9I8W0_BRACR</name>
<feature type="domain" description="DUF4283" evidence="2">
    <location>
        <begin position="1"/>
        <end position="55"/>
    </location>
</feature>
<evidence type="ECO:0000259" key="3">
    <source>
        <dbReference type="Pfam" id="PF14392"/>
    </source>
</evidence>
<dbReference type="Proteomes" id="UP000712281">
    <property type="component" value="Unassembled WGS sequence"/>
</dbReference>
<dbReference type="PANTHER" id="PTHR31286">
    <property type="entry name" value="GLYCINE-RICH CELL WALL STRUCTURAL PROTEIN 1.8-LIKE"/>
    <property type="match status" value="1"/>
</dbReference>
<dbReference type="InterPro" id="IPR040256">
    <property type="entry name" value="At4g02000-like"/>
</dbReference>
<feature type="domain" description="Zinc knuckle CX2CX4HX4C" evidence="3">
    <location>
        <begin position="107"/>
        <end position="154"/>
    </location>
</feature>
<evidence type="ECO:0008006" key="6">
    <source>
        <dbReference type="Google" id="ProtNLM"/>
    </source>
</evidence>
<accession>A0A8S9I8W0</accession>
<dbReference type="InterPro" id="IPR025836">
    <property type="entry name" value="Zn_knuckle_CX2CX4HX4C"/>
</dbReference>
<reference evidence="4" key="1">
    <citation type="submission" date="2019-12" db="EMBL/GenBank/DDBJ databases">
        <title>Genome sequencing and annotation of Brassica cretica.</title>
        <authorList>
            <person name="Studholme D.J."/>
            <person name="Sarris P.F."/>
        </authorList>
    </citation>
    <scope>NUCLEOTIDE SEQUENCE</scope>
    <source>
        <strain evidence="4">PFS-001/15</strain>
        <tissue evidence="4">Leaf</tissue>
    </source>
</reference>
<feature type="compositionally biased region" description="Polar residues" evidence="1">
    <location>
        <begin position="414"/>
        <end position="429"/>
    </location>
</feature>
<organism evidence="4 5">
    <name type="scientific">Brassica cretica</name>
    <name type="common">Mustard</name>
    <dbReference type="NCBI Taxonomy" id="69181"/>
    <lineage>
        <taxon>Eukaryota</taxon>
        <taxon>Viridiplantae</taxon>
        <taxon>Streptophyta</taxon>
        <taxon>Embryophyta</taxon>
        <taxon>Tracheophyta</taxon>
        <taxon>Spermatophyta</taxon>
        <taxon>Magnoliopsida</taxon>
        <taxon>eudicotyledons</taxon>
        <taxon>Gunneridae</taxon>
        <taxon>Pentapetalae</taxon>
        <taxon>rosids</taxon>
        <taxon>malvids</taxon>
        <taxon>Brassicales</taxon>
        <taxon>Brassicaceae</taxon>
        <taxon>Brassiceae</taxon>
        <taxon>Brassica</taxon>
    </lineage>
</organism>
<dbReference type="EMBL" id="QGKW02001911">
    <property type="protein sequence ID" value="KAF2565822.1"/>
    <property type="molecule type" value="Genomic_DNA"/>
</dbReference>
<gene>
    <name evidence="4" type="ORF">F2Q68_00024980</name>
</gene>
<dbReference type="PANTHER" id="PTHR31286:SF162">
    <property type="entry name" value="DUF4283 DOMAIN-CONTAINING PROTEIN-RELATED"/>
    <property type="match status" value="1"/>
</dbReference>
<feature type="region of interest" description="Disordered" evidence="1">
    <location>
        <begin position="171"/>
        <end position="317"/>
    </location>
</feature>
<evidence type="ECO:0000313" key="5">
    <source>
        <dbReference type="Proteomes" id="UP000712281"/>
    </source>
</evidence>
<sequence>MPEQWGMSEKISACNLGNGRFLFNFDNEEDLNSVFSQGPFHHNFCMFVLVRWEPVIDENYPTMIPFWIQLHGIPLHLCTEHNLKAIGDRLGKLENVDTTDGKIQVGIDSSKPLLFSRKLQTRNKEDITIKLHYEKLFKHCSTCGLMSHENQDCPMKAVESQVTPRETVFDRVSSDNTIGRLPDERQVGSSRIESSRVLRSSHSTRAQRDLTSRETRYKPYTHARNRPNEGRYAEPNKDQVWKEKQQRPLQINDKGARDSRAYKGSGSGTALVAETSQAVTESSTAREARMSTKTVNDHNVTFRPSSDRAGSQVKQSSVADDLIPPYDALKIDALNEDEQGNEDQIVDAEMHDPIVGNELMLLDEDDLLGDELTEDKSQDEQSLDRTLQGNETDNSILMIEAKELNEEADKALTRSATRSLVSAGANQRRASPRINAKLSAESEKILR</sequence>
<protein>
    <recommendedName>
        <fullName evidence="6">DUF4283 domain-containing protein</fullName>
    </recommendedName>
</protein>
<feature type="region of interest" description="Disordered" evidence="1">
    <location>
        <begin position="409"/>
        <end position="447"/>
    </location>
</feature>
<feature type="compositionally biased region" description="Polar residues" evidence="1">
    <location>
        <begin position="274"/>
        <end position="283"/>
    </location>
</feature>
<feature type="compositionally biased region" description="Basic and acidic residues" evidence="1">
    <location>
        <begin position="206"/>
        <end position="217"/>
    </location>
</feature>
<dbReference type="AlphaFoldDB" id="A0A8S9I8W0"/>
<evidence type="ECO:0000259" key="2">
    <source>
        <dbReference type="Pfam" id="PF14111"/>
    </source>
</evidence>
<evidence type="ECO:0000313" key="4">
    <source>
        <dbReference type="EMBL" id="KAF2565822.1"/>
    </source>
</evidence>
<dbReference type="InterPro" id="IPR025558">
    <property type="entry name" value="DUF4283"/>
</dbReference>
<feature type="compositionally biased region" description="Polar residues" evidence="1">
    <location>
        <begin position="187"/>
        <end position="204"/>
    </location>
</feature>
<comment type="caution">
    <text evidence="4">The sequence shown here is derived from an EMBL/GenBank/DDBJ whole genome shotgun (WGS) entry which is preliminary data.</text>
</comment>